<dbReference type="InterPro" id="IPR004090">
    <property type="entry name" value="Chemotax_Me-accpt_rcpt"/>
</dbReference>
<comment type="similarity">
    <text evidence="2">Belongs to the methyl-accepting chemotaxis (MCP) protein family.</text>
</comment>
<dbReference type="InterPro" id="IPR003660">
    <property type="entry name" value="HAMP_dom"/>
</dbReference>
<sequence length="519" mass="53920">MNQGTRRGVGLRGRIIAGAIAIVVLSLLVIAGLGLVNERNSLTAALESKADTMAQLQASAMAQPLWRYEEDAIEPLMKDLARDPDFQAIYVKTPADQEFNFSVEKAKGAGTIVRSVDIKGPDNSDVGDMTLTLSTERIEKLGQEALLKQAVTALIACALISLVLFVMLGRAVAPLGRLAALMQNLAQGDLTVEIPPARRADEIGAMTDAVTFLKEQAVEKQRLEQEAAEASAARRQARTSEMTGLADTFEREVLTIAETVGQAAERALVASTHLSEMAGDTTMKSTTVAAAAEEASHAVQTVAAACEQLMAATNEISGQIGRTAGIANQAASEATSAADLIRSLDETAQAIGEVVTLINGIAAQTNLLALNATIEAARAGDAGKGFAVVASEVKALANQTASATEEIGGRIRDIQDATGRSVAAVDGVRGIIEQIAGAATGIAGAVEEQSATTAEISRSVGQVASATSEISVTMQEVQTAVSNSGSAAKRLAEDSTLLTGESGHLRKSVHHMLETLRKA</sequence>
<dbReference type="EMBL" id="JBHUIP010000001">
    <property type="protein sequence ID" value="MFD2261493.1"/>
    <property type="molecule type" value="Genomic_DNA"/>
</dbReference>
<dbReference type="InterPro" id="IPR004089">
    <property type="entry name" value="MCPsignal_dom"/>
</dbReference>
<keyword evidence="9" id="KW-1185">Reference proteome</keyword>
<accession>A0ABW5DK43</accession>
<proteinExistence type="inferred from homology"/>
<feature type="transmembrane region" description="Helical" evidence="5">
    <location>
        <begin position="150"/>
        <end position="173"/>
    </location>
</feature>
<protein>
    <submittedName>
        <fullName evidence="8">Methyl-accepting chemotaxis protein</fullName>
    </submittedName>
</protein>
<feature type="domain" description="HAMP" evidence="7">
    <location>
        <begin position="169"/>
        <end position="222"/>
    </location>
</feature>
<dbReference type="SUPFAM" id="SSF58104">
    <property type="entry name" value="Methyl-accepting chemotaxis protein (MCP) signaling domain"/>
    <property type="match status" value="1"/>
</dbReference>
<dbReference type="PROSITE" id="PS50885">
    <property type="entry name" value="HAMP"/>
    <property type="match status" value="1"/>
</dbReference>
<dbReference type="RefSeq" id="WP_379874354.1">
    <property type="nucleotide sequence ID" value="NZ_JBHUIP010000001.1"/>
</dbReference>
<keyword evidence="5" id="KW-1133">Transmembrane helix</keyword>
<name>A0ABW5DK43_9PROT</name>
<dbReference type="SMART" id="SM00304">
    <property type="entry name" value="HAMP"/>
    <property type="match status" value="1"/>
</dbReference>
<evidence type="ECO:0000256" key="5">
    <source>
        <dbReference type="SAM" id="Phobius"/>
    </source>
</evidence>
<dbReference type="Pfam" id="PF00015">
    <property type="entry name" value="MCPsignal"/>
    <property type="match status" value="1"/>
</dbReference>
<dbReference type="Pfam" id="PF00672">
    <property type="entry name" value="HAMP"/>
    <property type="match status" value="1"/>
</dbReference>
<gene>
    <name evidence="8" type="ORF">ACFSM5_01245</name>
</gene>
<dbReference type="PRINTS" id="PR00260">
    <property type="entry name" value="CHEMTRNSDUCR"/>
</dbReference>
<evidence type="ECO:0000256" key="2">
    <source>
        <dbReference type="ARBA" id="ARBA00029447"/>
    </source>
</evidence>
<evidence type="ECO:0000259" key="7">
    <source>
        <dbReference type="PROSITE" id="PS50885"/>
    </source>
</evidence>
<evidence type="ECO:0000313" key="8">
    <source>
        <dbReference type="EMBL" id="MFD2261493.1"/>
    </source>
</evidence>
<feature type="coiled-coil region" evidence="4">
    <location>
        <begin position="213"/>
        <end position="240"/>
    </location>
</feature>
<dbReference type="Gene3D" id="1.10.287.950">
    <property type="entry name" value="Methyl-accepting chemotaxis protein"/>
    <property type="match status" value="1"/>
</dbReference>
<evidence type="ECO:0000256" key="4">
    <source>
        <dbReference type="SAM" id="Coils"/>
    </source>
</evidence>
<dbReference type="CDD" id="cd06225">
    <property type="entry name" value="HAMP"/>
    <property type="match status" value="1"/>
</dbReference>
<reference evidence="9" key="1">
    <citation type="journal article" date="2019" name="Int. J. Syst. Evol. Microbiol.">
        <title>The Global Catalogue of Microorganisms (GCM) 10K type strain sequencing project: providing services to taxonomists for standard genome sequencing and annotation.</title>
        <authorList>
            <consortium name="The Broad Institute Genomics Platform"/>
            <consortium name="The Broad Institute Genome Sequencing Center for Infectious Disease"/>
            <person name="Wu L."/>
            <person name="Ma J."/>
        </authorList>
    </citation>
    <scope>NUCLEOTIDE SEQUENCE [LARGE SCALE GENOMIC DNA]</scope>
    <source>
        <strain evidence="9">CGMCC 1.19062</strain>
    </source>
</reference>
<comment type="caution">
    <text evidence="8">The sequence shown here is derived from an EMBL/GenBank/DDBJ whole genome shotgun (WGS) entry which is preliminary data.</text>
</comment>
<evidence type="ECO:0000259" key="6">
    <source>
        <dbReference type="PROSITE" id="PS50111"/>
    </source>
</evidence>
<dbReference type="Proteomes" id="UP001597295">
    <property type="component" value="Unassembled WGS sequence"/>
</dbReference>
<dbReference type="Gene3D" id="6.10.340.10">
    <property type="match status" value="1"/>
</dbReference>
<keyword evidence="1 3" id="KW-0807">Transducer</keyword>
<organism evidence="8 9">
    <name type="scientific">Lacibacterium aquatile</name>
    <dbReference type="NCBI Taxonomy" id="1168082"/>
    <lineage>
        <taxon>Bacteria</taxon>
        <taxon>Pseudomonadati</taxon>
        <taxon>Pseudomonadota</taxon>
        <taxon>Alphaproteobacteria</taxon>
        <taxon>Rhodospirillales</taxon>
        <taxon>Rhodospirillaceae</taxon>
    </lineage>
</organism>
<evidence type="ECO:0000313" key="9">
    <source>
        <dbReference type="Proteomes" id="UP001597295"/>
    </source>
</evidence>
<dbReference type="PANTHER" id="PTHR32089:SF112">
    <property type="entry name" value="LYSOZYME-LIKE PROTEIN-RELATED"/>
    <property type="match status" value="1"/>
</dbReference>
<keyword evidence="4" id="KW-0175">Coiled coil</keyword>
<dbReference type="PROSITE" id="PS50111">
    <property type="entry name" value="CHEMOTAXIS_TRANSDUC_2"/>
    <property type="match status" value="1"/>
</dbReference>
<feature type="transmembrane region" description="Helical" evidence="5">
    <location>
        <begin position="15"/>
        <end position="36"/>
    </location>
</feature>
<keyword evidence="5" id="KW-0472">Membrane</keyword>
<keyword evidence="5" id="KW-0812">Transmembrane</keyword>
<feature type="domain" description="Methyl-accepting transducer" evidence="6">
    <location>
        <begin position="263"/>
        <end position="485"/>
    </location>
</feature>
<evidence type="ECO:0000256" key="3">
    <source>
        <dbReference type="PROSITE-ProRule" id="PRU00284"/>
    </source>
</evidence>
<evidence type="ECO:0000256" key="1">
    <source>
        <dbReference type="ARBA" id="ARBA00023224"/>
    </source>
</evidence>
<dbReference type="SMART" id="SM00283">
    <property type="entry name" value="MA"/>
    <property type="match status" value="1"/>
</dbReference>
<dbReference type="PANTHER" id="PTHR32089">
    <property type="entry name" value="METHYL-ACCEPTING CHEMOTAXIS PROTEIN MCPB"/>
    <property type="match status" value="1"/>
</dbReference>